<feature type="compositionally biased region" description="Low complexity" evidence="5">
    <location>
        <begin position="768"/>
        <end position="785"/>
    </location>
</feature>
<keyword evidence="8" id="KW-1185">Reference proteome</keyword>
<comment type="subcellular location">
    <subcellularLocation>
        <location evidence="1">Nucleus</location>
    </subcellularLocation>
</comment>
<feature type="compositionally biased region" description="Low complexity" evidence="5">
    <location>
        <begin position="527"/>
        <end position="554"/>
    </location>
</feature>
<evidence type="ECO:0000256" key="5">
    <source>
        <dbReference type="SAM" id="MobiDB-lite"/>
    </source>
</evidence>
<dbReference type="InterPro" id="IPR007219">
    <property type="entry name" value="XnlR_reg_dom"/>
</dbReference>
<sequence length="864" mass="98295">MDDSSPPTPELPERKNRLSSNSGIKRNKVSRACDECRKRKVRCDGAQPCARCQKSSTECIFSNVTPKRGPPKQYLEQFESRLKTIDTVLQALELPFDDLKTHELINNWKTKGNALYIPDYPARLDRIEHQHIQNLNTEPQQQPNHSLQTTLRTDLIQSYFDNVHASIPFINKSILTQQNTSALLLNVIYAVSSKFITKSNNTDPPGWSYYKLALTLIDAYSDIPRLSTIQALLLLAKYHELIYRPGFFWRTKFFIQLAGQMSSDLGLCEEPSSSAHPTFDHEFEMRRRTFWALYTYQVLMSTEQGLQLQFPTDKCTVEYPHVLSDESSSDSNAVSDFYWLSKVIHAQAAVLEFMRAKYSDTNETFENEQQKFLLLENSLLDIGANLPQLIEESNLHTSFVHLMYHSVTILLYRPYALSEENQYTRYISACLSSASTITQLVDHLLNNGGPDLFYTVVRGNQQIIYCLTIAITIQRALQHMYSDQIGELFEKTSSLLQVMAQKSPVTELEHTNFQQQWTERHEFPIVSPSNTSSTRSSPLIPSLKSPNSPSLPTPTIRKRHSRSSLQFPTSDINYVMQSSSSFVPELISHRMRPTSNRSPYANNRLSAPALGSLYQQSPYFYQMQQLQQQQQQQQTQAQTQIQTQTLPQQQQQQQRNSPQQPQLSHPQTQQQQRQRMTSYSQPTSPTASQFSNEYSNIKGSGGGSTTTPSFPVAPMRSTSISRKTGLRRSASSTGEFIVPSQQRTNRTSRPYINPRRHTLTNSTPPDLSNVLVSQSPPSSSSSVVIPPSPRNLHAMAVRNNRFSAPVMSNNTQLPYMIPITQQQQNQQQSMMFDPSFPMDPVIPDSPNESMMGLLLNPWGYSQQP</sequence>
<keyword evidence="4" id="KW-0539">Nucleus</keyword>
<feature type="region of interest" description="Disordered" evidence="5">
    <location>
        <begin position="1"/>
        <end position="29"/>
    </location>
</feature>
<evidence type="ECO:0000256" key="1">
    <source>
        <dbReference type="ARBA" id="ARBA00004123"/>
    </source>
</evidence>
<feature type="region of interest" description="Disordered" evidence="5">
    <location>
        <begin position="647"/>
        <end position="787"/>
    </location>
</feature>
<protein>
    <recommendedName>
        <fullName evidence="6">Zn(2)-C6 fungal-type domain-containing protein</fullName>
    </recommendedName>
</protein>
<gene>
    <name evidence="7" type="ORF">MFLAVUS_002948</name>
</gene>
<dbReference type="Pfam" id="PF00172">
    <property type="entry name" value="Zn_clus"/>
    <property type="match status" value="1"/>
</dbReference>
<reference evidence="7 8" key="1">
    <citation type="submission" date="2024-04" db="EMBL/GenBank/DDBJ databases">
        <title>genome sequences of Mucor flavus KT1a and Helicostylum pulchrum KT1b strains isolated from the surface of a dry-aged beef.</title>
        <authorList>
            <person name="Toyotome T."/>
            <person name="Hosono M."/>
            <person name="Torimaru M."/>
            <person name="Fukuda K."/>
            <person name="Mikami N."/>
        </authorList>
    </citation>
    <scope>NUCLEOTIDE SEQUENCE [LARGE SCALE GENOMIC DNA]</scope>
    <source>
        <strain evidence="7 8">KT1a</strain>
    </source>
</reference>
<proteinExistence type="predicted"/>
<name>A0ABP9YRR8_9FUNG</name>
<dbReference type="InterPro" id="IPR050987">
    <property type="entry name" value="AtrR-like"/>
</dbReference>
<dbReference type="SUPFAM" id="SSF57701">
    <property type="entry name" value="Zn2/Cys6 DNA-binding domain"/>
    <property type="match status" value="1"/>
</dbReference>
<feature type="compositionally biased region" description="Pro residues" evidence="5">
    <location>
        <begin position="1"/>
        <end position="10"/>
    </location>
</feature>
<dbReference type="Gene3D" id="4.10.240.10">
    <property type="entry name" value="Zn(2)-C6 fungal-type DNA-binding domain"/>
    <property type="match status" value="1"/>
</dbReference>
<feature type="compositionally biased region" description="Polar residues" evidence="5">
    <location>
        <begin position="729"/>
        <end position="750"/>
    </location>
</feature>
<feature type="region of interest" description="Disordered" evidence="5">
    <location>
        <begin position="524"/>
        <end position="565"/>
    </location>
</feature>
<comment type="caution">
    <text evidence="7">The sequence shown here is derived from an EMBL/GenBank/DDBJ whole genome shotgun (WGS) entry which is preliminary data.</text>
</comment>
<dbReference type="Pfam" id="PF04082">
    <property type="entry name" value="Fungal_trans"/>
    <property type="match status" value="1"/>
</dbReference>
<keyword evidence="2" id="KW-0479">Metal-binding</keyword>
<organism evidence="7 8">
    <name type="scientific">Mucor flavus</name>
    <dbReference type="NCBI Taxonomy" id="439312"/>
    <lineage>
        <taxon>Eukaryota</taxon>
        <taxon>Fungi</taxon>
        <taxon>Fungi incertae sedis</taxon>
        <taxon>Mucoromycota</taxon>
        <taxon>Mucoromycotina</taxon>
        <taxon>Mucoromycetes</taxon>
        <taxon>Mucorales</taxon>
        <taxon>Mucorineae</taxon>
        <taxon>Mucoraceae</taxon>
        <taxon>Mucor</taxon>
    </lineage>
</organism>
<evidence type="ECO:0000256" key="4">
    <source>
        <dbReference type="ARBA" id="ARBA00023242"/>
    </source>
</evidence>
<dbReference type="Proteomes" id="UP001473302">
    <property type="component" value="Unassembled WGS sequence"/>
</dbReference>
<feature type="compositionally biased region" description="Low complexity" evidence="5">
    <location>
        <begin position="647"/>
        <end position="681"/>
    </location>
</feature>
<feature type="domain" description="Zn(2)-C6 fungal-type" evidence="6">
    <location>
        <begin position="32"/>
        <end position="61"/>
    </location>
</feature>
<dbReference type="PANTHER" id="PTHR46910">
    <property type="entry name" value="TRANSCRIPTION FACTOR PDR1"/>
    <property type="match status" value="1"/>
</dbReference>
<evidence type="ECO:0000256" key="2">
    <source>
        <dbReference type="ARBA" id="ARBA00022723"/>
    </source>
</evidence>
<dbReference type="InterPro" id="IPR036864">
    <property type="entry name" value="Zn2-C6_fun-type_DNA-bd_sf"/>
</dbReference>
<dbReference type="EMBL" id="BAABUK010000005">
    <property type="protein sequence ID" value="GAA5809538.1"/>
    <property type="molecule type" value="Genomic_DNA"/>
</dbReference>
<dbReference type="SMART" id="SM00066">
    <property type="entry name" value="GAL4"/>
    <property type="match status" value="1"/>
</dbReference>
<evidence type="ECO:0000259" key="6">
    <source>
        <dbReference type="PROSITE" id="PS50048"/>
    </source>
</evidence>
<dbReference type="InterPro" id="IPR001138">
    <property type="entry name" value="Zn2Cys6_DnaBD"/>
</dbReference>
<dbReference type="CDD" id="cd00067">
    <property type="entry name" value="GAL4"/>
    <property type="match status" value="1"/>
</dbReference>
<dbReference type="PROSITE" id="PS50048">
    <property type="entry name" value="ZN2_CY6_FUNGAL_2"/>
    <property type="match status" value="1"/>
</dbReference>
<keyword evidence="3" id="KW-0238">DNA-binding</keyword>
<evidence type="ECO:0000313" key="7">
    <source>
        <dbReference type="EMBL" id="GAA5809538.1"/>
    </source>
</evidence>
<dbReference type="PANTHER" id="PTHR46910:SF3">
    <property type="entry name" value="HALOTOLERANCE PROTEIN 9-RELATED"/>
    <property type="match status" value="1"/>
</dbReference>
<feature type="compositionally biased region" description="Polar residues" evidence="5">
    <location>
        <begin position="682"/>
        <end position="698"/>
    </location>
</feature>
<evidence type="ECO:0000256" key="3">
    <source>
        <dbReference type="ARBA" id="ARBA00023125"/>
    </source>
</evidence>
<accession>A0ABP9YRR8</accession>
<dbReference type="CDD" id="cd12148">
    <property type="entry name" value="fungal_TF_MHR"/>
    <property type="match status" value="1"/>
</dbReference>
<evidence type="ECO:0000313" key="8">
    <source>
        <dbReference type="Proteomes" id="UP001473302"/>
    </source>
</evidence>
<dbReference type="PROSITE" id="PS00463">
    <property type="entry name" value="ZN2_CY6_FUNGAL_1"/>
    <property type="match status" value="1"/>
</dbReference>